<organism evidence="17 18">
    <name type="scientific">Ziziphus jujuba</name>
    <name type="common">Chinese jujube</name>
    <name type="synonym">Ziziphus sativa</name>
    <dbReference type="NCBI Taxonomy" id="326968"/>
    <lineage>
        <taxon>Eukaryota</taxon>
        <taxon>Viridiplantae</taxon>
        <taxon>Streptophyta</taxon>
        <taxon>Embryophyta</taxon>
        <taxon>Tracheophyta</taxon>
        <taxon>Spermatophyta</taxon>
        <taxon>Magnoliopsida</taxon>
        <taxon>eudicotyledons</taxon>
        <taxon>Gunneridae</taxon>
        <taxon>Pentapetalae</taxon>
        <taxon>rosids</taxon>
        <taxon>fabids</taxon>
        <taxon>Rosales</taxon>
        <taxon>Rhamnaceae</taxon>
        <taxon>Paliureae</taxon>
        <taxon>Ziziphus</taxon>
    </lineage>
</organism>
<keyword evidence="17" id="KW-1185">Reference proteome</keyword>
<dbReference type="Gene3D" id="1.10.510.10">
    <property type="entry name" value="Transferase(Phosphotransferase) domain 1"/>
    <property type="match status" value="1"/>
</dbReference>
<keyword evidence="2" id="KW-0723">Serine/threonine-protein kinase</keyword>
<dbReference type="Proteomes" id="UP001652623">
    <property type="component" value="Chromosome 8"/>
</dbReference>
<feature type="chain" id="PRO_5027605219" evidence="15">
    <location>
        <begin position="28"/>
        <end position="658"/>
    </location>
</feature>
<reference evidence="18" key="1">
    <citation type="submission" date="2025-08" db="UniProtKB">
        <authorList>
            <consortium name="RefSeq"/>
        </authorList>
    </citation>
    <scope>IDENTIFICATION</scope>
    <source>
        <tissue evidence="18">Seedling</tissue>
    </source>
</reference>
<evidence type="ECO:0000256" key="13">
    <source>
        <dbReference type="SAM" id="MobiDB-lite"/>
    </source>
</evidence>
<evidence type="ECO:0000256" key="15">
    <source>
        <dbReference type="SAM" id="SignalP"/>
    </source>
</evidence>
<evidence type="ECO:0000256" key="12">
    <source>
        <dbReference type="PROSITE-ProRule" id="PRU10141"/>
    </source>
</evidence>
<feature type="region of interest" description="Disordered" evidence="13">
    <location>
        <begin position="622"/>
        <end position="658"/>
    </location>
</feature>
<keyword evidence="4 14" id="KW-0812">Transmembrane</keyword>
<dbReference type="KEGG" id="zju:107413605"/>
<evidence type="ECO:0000256" key="11">
    <source>
        <dbReference type="ARBA" id="ARBA00023180"/>
    </source>
</evidence>
<dbReference type="PROSITE" id="PS00108">
    <property type="entry name" value="PROTEIN_KINASE_ST"/>
    <property type="match status" value="1"/>
</dbReference>
<dbReference type="AlphaFoldDB" id="A0A6P3ZFD7"/>
<keyword evidence="11" id="KW-0325">Glycoprotein</keyword>
<dbReference type="InterPro" id="IPR045874">
    <property type="entry name" value="LRK10/LRL21-25-like"/>
</dbReference>
<name>A0A6P3ZFD7_ZIZJJ</name>
<feature type="domain" description="Protein kinase" evidence="16">
    <location>
        <begin position="341"/>
        <end position="626"/>
    </location>
</feature>
<dbReference type="PANTHER" id="PTHR27009">
    <property type="entry name" value="RUST RESISTANCE KINASE LR10-RELATED"/>
    <property type="match status" value="1"/>
</dbReference>
<evidence type="ECO:0000256" key="10">
    <source>
        <dbReference type="ARBA" id="ARBA00023136"/>
    </source>
</evidence>
<dbReference type="SUPFAM" id="SSF56112">
    <property type="entry name" value="Protein kinase-like (PK-like)"/>
    <property type="match status" value="1"/>
</dbReference>
<evidence type="ECO:0000259" key="16">
    <source>
        <dbReference type="PROSITE" id="PS50011"/>
    </source>
</evidence>
<evidence type="ECO:0000256" key="7">
    <source>
        <dbReference type="ARBA" id="ARBA00022777"/>
    </source>
</evidence>
<sequence>MKMVRLLSATFITFIIVCVQFYQTSYAKADLQYLCPPSSCGNIANISYPFRLITDPPNCGDIRYNLSCENNLTLLNTYSGKYHVQAINYNNYTIRLVDPNIKRGNCSSLPLYSLTDYNFLYEFNFSYFSLIRIQSGNHLEVYEPSRTITFLNCENVAKSPLYIPTSSCNVSDFSGSKGHSYVMLGKINDYELENSCRIEQMARMPWLQATEDENISYIDIHHQLAYGFELSWMSVYAKDHQNPLACYADEYNMIQCPFYNTDFWTMIVYEIQGFLVKFQYTVLLWTTGKIILGIPCVIAFLIYKWRKRHLSMYNIIEEFLQANTNLMPIRYSYSEIKIMTKRFKHKLGEGGYGSVYKGKLRSGRLVAVKMLGKSKANGQEFINEVATIGRIHHVNVVQLVGFCVERSKRALVYEFMPKGSLDKHIFSQEGINSLDCKKMCEISFGVACGIEYLHQGCNMQILHFDIKPHNILLDENFIPKVSDFGLAQLYPLDKSIVSLTAARGTMGYIAPELFYKNIGGISYKADVYSYGMLLMEMASRRKNLNAVAEHTSQIYFPSWIYDQLNKGKGLEIVDATEEESRLRKKMIIVALWCIQMKPSDRPSMNKVREMLEAEVESLQIPPKPFLCPQEKPLKDAGEKSNWQCLSTPSKTEDSKSKL</sequence>
<dbReference type="PROSITE" id="PS50011">
    <property type="entry name" value="PROTEIN_KINASE_DOM"/>
    <property type="match status" value="1"/>
</dbReference>
<dbReference type="InterPro" id="IPR008271">
    <property type="entry name" value="Ser/Thr_kinase_AS"/>
</dbReference>
<dbReference type="Pfam" id="PF13947">
    <property type="entry name" value="GUB_WAK_bind"/>
    <property type="match status" value="1"/>
</dbReference>
<dbReference type="InterPro" id="IPR000719">
    <property type="entry name" value="Prot_kinase_dom"/>
</dbReference>
<evidence type="ECO:0000256" key="5">
    <source>
        <dbReference type="ARBA" id="ARBA00022729"/>
    </source>
</evidence>
<feature type="binding site" evidence="12">
    <location>
        <position position="369"/>
    </location>
    <ligand>
        <name>ATP</name>
        <dbReference type="ChEBI" id="CHEBI:30616"/>
    </ligand>
</feature>
<feature type="signal peptide" evidence="15">
    <location>
        <begin position="1"/>
        <end position="27"/>
    </location>
</feature>
<dbReference type="SMART" id="SM00220">
    <property type="entry name" value="S_TKc"/>
    <property type="match status" value="1"/>
</dbReference>
<evidence type="ECO:0000256" key="4">
    <source>
        <dbReference type="ARBA" id="ARBA00022692"/>
    </source>
</evidence>
<evidence type="ECO:0000256" key="14">
    <source>
        <dbReference type="SAM" id="Phobius"/>
    </source>
</evidence>
<feature type="compositionally biased region" description="Polar residues" evidence="13">
    <location>
        <begin position="640"/>
        <end position="649"/>
    </location>
</feature>
<dbReference type="InterPro" id="IPR017441">
    <property type="entry name" value="Protein_kinase_ATP_BS"/>
</dbReference>
<dbReference type="GO" id="GO:0004674">
    <property type="term" value="F:protein serine/threonine kinase activity"/>
    <property type="evidence" value="ECO:0007669"/>
    <property type="project" value="UniProtKB-KW"/>
</dbReference>
<keyword evidence="3" id="KW-0808">Transferase</keyword>
<feature type="transmembrane region" description="Helical" evidence="14">
    <location>
        <begin position="282"/>
        <end position="303"/>
    </location>
</feature>
<gene>
    <name evidence="18" type="primary">LOC107413605</name>
</gene>
<evidence type="ECO:0000256" key="3">
    <source>
        <dbReference type="ARBA" id="ARBA00022679"/>
    </source>
</evidence>
<evidence type="ECO:0000313" key="18">
    <source>
        <dbReference type="RefSeq" id="XP_015877088.3"/>
    </source>
</evidence>
<keyword evidence="9 14" id="KW-1133">Transmembrane helix</keyword>
<evidence type="ECO:0000256" key="1">
    <source>
        <dbReference type="ARBA" id="ARBA00004479"/>
    </source>
</evidence>
<evidence type="ECO:0000256" key="8">
    <source>
        <dbReference type="ARBA" id="ARBA00022840"/>
    </source>
</evidence>
<proteinExistence type="predicted"/>
<keyword evidence="8 12" id="KW-0067">ATP-binding</keyword>
<keyword evidence="5 15" id="KW-0732">Signal</keyword>
<keyword evidence="10 14" id="KW-0472">Membrane</keyword>
<evidence type="ECO:0000256" key="2">
    <source>
        <dbReference type="ARBA" id="ARBA00022527"/>
    </source>
</evidence>
<dbReference type="RefSeq" id="XP_015877088.3">
    <property type="nucleotide sequence ID" value="XM_016021602.4"/>
</dbReference>
<keyword evidence="7" id="KW-0418">Kinase</keyword>
<dbReference type="GO" id="GO:0005524">
    <property type="term" value="F:ATP binding"/>
    <property type="evidence" value="ECO:0007669"/>
    <property type="project" value="UniProtKB-UniRule"/>
</dbReference>
<dbReference type="InterPro" id="IPR011009">
    <property type="entry name" value="Kinase-like_dom_sf"/>
</dbReference>
<dbReference type="GeneID" id="107413605"/>
<dbReference type="FunFam" id="3.30.200.20:FF:000178">
    <property type="entry name" value="serine/threonine-protein kinase PBS1-like"/>
    <property type="match status" value="1"/>
</dbReference>
<dbReference type="GO" id="GO:0016020">
    <property type="term" value="C:membrane"/>
    <property type="evidence" value="ECO:0007669"/>
    <property type="project" value="UniProtKB-SubCell"/>
</dbReference>
<accession>A0A6P3ZFD7</accession>
<comment type="subcellular location">
    <subcellularLocation>
        <location evidence="1">Membrane</location>
        <topology evidence="1">Single-pass type I membrane protein</topology>
    </subcellularLocation>
</comment>
<dbReference type="Gene3D" id="3.30.200.20">
    <property type="entry name" value="Phosphorylase Kinase, domain 1"/>
    <property type="match status" value="1"/>
</dbReference>
<dbReference type="Pfam" id="PF00069">
    <property type="entry name" value="Pkinase"/>
    <property type="match status" value="1"/>
</dbReference>
<keyword evidence="6 12" id="KW-0547">Nucleotide-binding</keyword>
<dbReference type="PROSITE" id="PS00107">
    <property type="entry name" value="PROTEIN_KINASE_ATP"/>
    <property type="match status" value="1"/>
</dbReference>
<dbReference type="InterPro" id="IPR025287">
    <property type="entry name" value="WAK_GUB"/>
</dbReference>
<evidence type="ECO:0000313" key="17">
    <source>
        <dbReference type="Proteomes" id="UP001652623"/>
    </source>
</evidence>
<evidence type="ECO:0000256" key="6">
    <source>
        <dbReference type="ARBA" id="ARBA00022741"/>
    </source>
</evidence>
<evidence type="ECO:0000256" key="9">
    <source>
        <dbReference type="ARBA" id="ARBA00022989"/>
    </source>
</evidence>
<dbReference type="GO" id="GO:0030247">
    <property type="term" value="F:polysaccharide binding"/>
    <property type="evidence" value="ECO:0007669"/>
    <property type="project" value="InterPro"/>
</dbReference>
<protein>
    <submittedName>
        <fullName evidence="18">LEAF RUST 10 DISEASE-RESISTANCE LOCUS RECEPTOR-LIKE PROTEIN KINASE-like 2.2 isoform X1</fullName>
    </submittedName>
</protein>
<dbReference type="FunFam" id="1.10.510.10:FF:000590">
    <property type="entry name" value="PR5-like receptor kinase"/>
    <property type="match status" value="1"/>
</dbReference>